<protein>
    <recommendedName>
        <fullName evidence="4">Myb-like DNA-binding domain protein</fullName>
    </recommendedName>
</protein>
<evidence type="ECO:0000256" key="1">
    <source>
        <dbReference type="SAM" id="MobiDB-lite"/>
    </source>
</evidence>
<name>A0A2I2F187_ASPCN</name>
<dbReference type="Proteomes" id="UP000234585">
    <property type="component" value="Unassembled WGS sequence"/>
</dbReference>
<feature type="compositionally biased region" description="Acidic residues" evidence="1">
    <location>
        <begin position="17"/>
        <end position="27"/>
    </location>
</feature>
<dbReference type="RefSeq" id="XP_024668407.1">
    <property type="nucleotide sequence ID" value="XM_024819855.1"/>
</dbReference>
<dbReference type="Pfam" id="PF10384">
    <property type="entry name" value="Scm3"/>
    <property type="match status" value="1"/>
</dbReference>
<feature type="compositionally biased region" description="Basic and acidic residues" evidence="1">
    <location>
        <begin position="175"/>
        <end position="210"/>
    </location>
</feature>
<evidence type="ECO:0000313" key="2">
    <source>
        <dbReference type="EMBL" id="PLB34395.1"/>
    </source>
</evidence>
<organism evidence="2 3">
    <name type="scientific">Aspergillus candidus</name>
    <dbReference type="NCBI Taxonomy" id="41067"/>
    <lineage>
        <taxon>Eukaryota</taxon>
        <taxon>Fungi</taxon>
        <taxon>Dikarya</taxon>
        <taxon>Ascomycota</taxon>
        <taxon>Pezizomycotina</taxon>
        <taxon>Eurotiomycetes</taxon>
        <taxon>Eurotiomycetidae</taxon>
        <taxon>Eurotiales</taxon>
        <taxon>Aspergillaceae</taxon>
        <taxon>Aspergillus</taxon>
        <taxon>Aspergillus subgen. Circumdati</taxon>
    </lineage>
</organism>
<feature type="region of interest" description="Disordered" evidence="1">
    <location>
        <begin position="1"/>
        <end position="41"/>
    </location>
</feature>
<dbReference type="STRING" id="41067.A0A2I2F187"/>
<dbReference type="OrthoDB" id="2420608at2759"/>
<dbReference type="InterPro" id="IPR018465">
    <property type="entry name" value="Scm3/HJURP"/>
</dbReference>
<feature type="region of interest" description="Disordered" evidence="1">
    <location>
        <begin position="115"/>
        <end position="468"/>
    </location>
</feature>
<dbReference type="PANTHER" id="PTHR15992:SF5">
    <property type="entry name" value="HOLLIDAY JUNCTION RECOGNITION PROTEIN"/>
    <property type="match status" value="1"/>
</dbReference>
<dbReference type="GeneID" id="36527015"/>
<dbReference type="InterPro" id="IPR009057">
    <property type="entry name" value="Homeodomain-like_sf"/>
</dbReference>
<gene>
    <name evidence="2" type="ORF">BDW47DRAFT_78552</name>
</gene>
<dbReference type="GO" id="GO:0005634">
    <property type="term" value="C:nucleus"/>
    <property type="evidence" value="ECO:0007669"/>
    <property type="project" value="InterPro"/>
</dbReference>
<feature type="compositionally biased region" description="Low complexity" evidence="1">
    <location>
        <begin position="240"/>
        <end position="250"/>
    </location>
</feature>
<evidence type="ECO:0000313" key="3">
    <source>
        <dbReference type="Proteomes" id="UP000234585"/>
    </source>
</evidence>
<dbReference type="GO" id="GO:0042393">
    <property type="term" value="F:histone binding"/>
    <property type="evidence" value="ECO:0007669"/>
    <property type="project" value="InterPro"/>
</dbReference>
<dbReference type="AlphaFoldDB" id="A0A2I2F187"/>
<feature type="compositionally biased region" description="Acidic residues" evidence="1">
    <location>
        <begin position="337"/>
        <end position="348"/>
    </location>
</feature>
<sequence>MDLPPKRPHLSFTELTNDYDDDDDNETSETNQQDPDESHQVNLQEARFHNDQRLKSIFEGIFEKYEKDFTDVGDEIDLESGSILVNNGHIATMDGEGDTGERGFWLFDQEELGEEGRVEGEDYDDDDDGSAGVFEVPDTLEGETGGDGDLAIGEDEGIRPPHLPYTDRSYNLDGQSERPEDKETHDVDSEVEDNHGDQESVHFFLDEQGKNNRGGDAAYPPAAGKGNNSSTETPLPPQSAPARTTATATDPKWHFPEISRRLWTPPAHKPRPPPTPINTIRSASPPGSGSLWALPGKRRNAGSTKKKPSTMASQRKRKRHSSPVVCDWSFAKTPDGSESDDPLQEDYEPSPTPRKGVPIRGKRRRVEDLVGVDDQSLRKEESRGEDQEHVDTAQSQSQSPGDGDRDSSIETPRPVRTASTNTALDSEPIEPSNNDKIHNSTVTGDDSRRSPAAQSPTTPIQRRKITPEEAKLLVTMRQNQGKRWKEIRSHIPDKKEVLLSKWFGSHWTDRLMNPLPLSAPWSKTEQAKLDSLKNQPGLTWDAIRASVPGRPFAEVEFELLRAWVGEDGRDGTQ</sequence>
<reference evidence="2 3" key="1">
    <citation type="submission" date="2017-12" db="EMBL/GenBank/DDBJ databases">
        <authorList>
            <consortium name="DOE Joint Genome Institute"/>
            <person name="Haridas S."/>
            <person name="Kjaerbolling I."/>
            <person name="Vesth T.C."/>
            <person name="Frisvad J.C."/>
            <person name="Nybo J.L."/>
            <person name="Theobald S."/>
            <person name="Kuo A."/>
            <person name="Bowyer P."/>
            <person name="Matsuda Y."/>
            <person name="Mondo S."/>
            <person name="Lyhne E.K."/>
            <person name="Kogle M.E."/>
            <person name="Clum A."/>
            <person name="Lipzen A."/>
            <person name="Salamov A."/>
            <person name="Ngan C.Y."/>
            <person name="Daum C."/>
            <person name="Chiniquy J."/>
            <person name="Barry K."/>
            <person name="LaButti K."/>
            <person name="Simmons B.A."/>
            <person name="Magnuson J.K."/>
            <person name="Mortensen U.H."/>
            <person name="Larsen T.O."/>
            <person name="Grigoriev I.V."/>
            <person name="Baker S.E."/>
            <person name="Andersen M.R."/>
            <person name="Nordberg H.P."/>
            <person name="Cantor M.N."/>
            <person name="Hua S.X."/>
        </authorList>
    </citation>
    <scope>NUCLEOTIDE SEQUENCE [LARGE SCALE GENOMIC DNA]</scope>
    <source>
        <strain evidence="2 3">CBS 102.13</strain>
    </source>
</reference>
<feature type="compositionally biased region" description="Basic residues" evidence="1">
    <location>
        <begin position="296"/>
        <end position="321"/>
    </location>
</feature>
<dbReference type="Gene3D" id="1.10.20.10">
    <property type="entry name" value="Histone, subunit A"/>
    <property type="match status" value="1"/>
</dbReference>
<dbReference type="SUPFAM" id="SSF46689">
    <property type="entry name" value="Homeodomain-like"/>
    <property type="match status" value="1"/>
</dbReference>
<dbReference type="InterPro" id="IPR009072">
    <property type="entry name" value="Histone-fold"/>
</dbReference>
<dbReference type="EMBL" id="KZ559180">
    <property type="protein sequence ID" value="PLB34395.1"/>
    <property type="molecule type" value="Genomic_DNA"/>
</dbReference>
<accession>A0A2I2F187</accession>
<feature type="compositionally biased region" description="Basic and acidic residues" evidence="1">
    <location>
        <begin position="375"/>
        <end position="391"/>
    </location>
</feature>
<feature type="compositionally biased region" description="Basic and acidic residues" evidence="1">
    <location>
        <begin position="251"/>
        <end position="260"/>
    </location>
</feature>
<dbReference type="PANTHER" id="PTHR15992">
    <property type="entry name" value="HOLLIDAY JUNCTION RECOGNITION PROTEIN"/>
    <property type="match status" value="1"/>
</dbReference>
<evidence type="ECO:0008006" key="4">
    <source>
        <dbReference type="Google" id="ProtNLM"/>
    </source>
</evidence>
<keyword evidence="3" id="KW-1185">Reference proteome</keyword>
<dbReference type="GO" id="GO:0046982">
    <property type="term" value="F:protein heterodimerization activity"/>
    <property type="evidence" value="ECO:0007669"/>
    <property type="project" value="InterPro"/>
</dbReference>
<proteinExistence type="predicted"/>